<feature type="domain" description="C2H2-type" evidence="2">
    <location>
        <begin position="927"/>
        <end position="950"/>
    </location>
</feature>
<evidence type="ECO:0000313" key="3">
    <source>
        <dbReference type="EMBL" id="KAL2293284.1"/>
    </source>
</evidence>
<dbReference type="Pfam" id="PF12511">
    <property type="entry name" value="DUF3716"/>
    <property type="match status" value="2"/>
</dbReference>
<gene>
    <name evidence="3" type="ORF">FJTKL_05226</name>
</gene>
<feature type="compositionally biased region" description="Polar residues" evidence="1">
    <location>
        <begin position="387"/>
        <end position="400"/>
    </location>
</feature>
<feature type="region of interest" description="Disordered" evidence="1">
    <location>
        <begin position="628"/>
        <end position="662"/>
    </location>
</feature>
<dbReference type="PROSITE" id="PS00028">
    <property type="entry name" value="ZINC_FINGER_C2H2_1"/>
    <property type="match status" value="2"/>
</dbReference>
<feature type="compositionally biased region" description="Acidic residues" evidence="1">
    <location>
        <begin position="428"/>
        <end position="453"/>
    </location>
</feature>
<feature type="compositionally biased region" description="Low complexity" evidence="1">
    <location>
        <begin position="1197"/>
        <end position="1208"/>
    </location>
</feature>
<feature type="compositionally biased region" description="Polar residues" evidence="1">
    <location>
        <begin position="222"/>
        <end position="232"/>
    </location>
</feature>
<feature type="region of interest" description="Disordered" evidence="1">
    <location>
        <begin position="841"/>
        <end position="863"/>
    </location>
</feature>
<feature type="compositionally biased region" description="Polar residues" evidence="1">
    <location>
        <begin position="239"/>
        <end position="252"/>
    </location>
</feature>
<feature type="compositionally biased region" description="Polar residues" evidence="1">
    <location>
        <begin position="121"/>
        <end position="131"/>
    </location>
</feature>
<feature type="compositionally biased region" description="Polar residues" evidence="1">
    <location>
        <begin position="295"/>
        <end position="319"/>
    </location>
</feature>
<protein>
    <recommendedName>
        <fullName evidence="2">C2H2-type domain-containing protein</fullName>
    </recommendedName>
</protein>
<feature type="compositionally biased region" description="Polar residues" evidence="1">
    <location>
        <begin position="92"/>
        <end position="102"/>
    </location>
</feature>
<feature type="compositionally biased region" description="Low complexity" evidence="1">
    <location>
        <begin position="147"/>
        <end position="157"/>
    </location>
</feature>
<evidence type="ECO:0000256" key="1">
    <source>
        <dbReference type="SAM" id="MobiDB-lite"/>
    </source>
</evidence>
<feature type="compositionally biased region" description="Acidic residues" evidence="1">
    <location>
        <begin position="474"/>
        <end position="486"/>
    </location>
</feature>
<feature type="compositionally biased region" description="Low complexity" evidence="1">
    <location>
        <begin position="272"/>
        <end position="286"/>
    </location>
</feature>
<dbReference type="SMART" id="SM00355">
    <property type="entry name" value="ZnF_C2H2"/>
    <property type="match status" value="2"/>
</dbReference>
<organism evidence="3 4">
    <name type="scientific">Diaporthe vaccinii</name>
    <dbReference type="NCBI Taxonomy" id="105482"/>
    <lineage>
        <taxon>Eukaryota</taxon>
        <taxon>Fungi</taxon>
        <taxon>Dikarya</taxon>
        <taxon>Ascomycota</taxon>
        <taxon>Pezizomycotina</taxon>
        <taxon>Sordariomycetes</taxon>
        <taxon>Sordariomycetidae</taxon>
        <taxon>Diaporthales</taxon>
        <taxon>Diaporthaceae</taxon>
        <taxon>Diaporthe</taxon>
        <taxon>Diaporthe eres species complex</taxon>
    </lineage>
</organism>
<dbReference type="Proteomes" id="UP001600888">
    <property type="component" value="Unassembled WGS sequence"/>
</dbReference>
<feature type="domain" description="C2H2-type" evidence="2">
    <location>
        <begin position="568"/>
        <end position="591"/>
    </location>
</feature>
<feature type="compositionally biased region" description="Polar residues" evidence="1">
    <location>
        <begin position="26"/>
        <end position="41"/>
    </location>
</feature>
<feature type="compositionally biased region" description="Polar residues" evidence="1">
    <location>
        <begin position="1008"/>
        <end position="1036"/>
    </location>
</feature>
<dbReference type="InterPro" id="IPR022190">
    <property type="entry name" value="DUF3716"/>
</dbReference>
<proteinExistence type="predicted"/>
<name>A0ABR4FF09_9PEZI</name>
<sequence length="1426" mass="154109">MEQTREEAPGAPGAPKWPQKRLSGSKPLSYSRHNAKATQFEPQEPRKQSRDDSSHLIAASHGGQTPIEAASSFDSPEGANPVSAASHASAAFLNSSGAQPRSPSFALPPVANGQPHYGAQLESNHGQQLTSAVPAPQKASVASSCDAQKAVASAGAAQPMSVIANGTHPRPPNPAADRHSGTLAPQTGHPVAKHSTQAASSADAFKSLPSLINSAPPVNGRPGSNSNRQPGSSGDDLHGSTTRQSPTGQLSAESPPVSKPILKMKRTGQNFPLSSPRSPLRAPASLHQRKAPSPNRITASVPQGSINLSKAPESPQSSVLGLPTVVNGPEIGEKKGLNSSVRLSTNSIENSTRGRLIDESTVKHKAPLDGLSKPASSPIGSKIEATSAESLSMGQTTESVPRSAHVLDETSDDDIKYETAPKTVISDDALEAGMEDDTSEDDTGSGGDDDEALESTPSRGAGASPRQLFHPPEESDYGDETNDDDGTVSSSSSSESSPAADEEPMVALPSANIQHQQDYPEHILKTAKSGRPYHAWFEGKISFDKSGGALFPDGYQRCAEIPGYSWICAVRSCRQVYKTHFGLGNHFKMTHKRFMLNDNLDGTLSVVGSYSKRSQPGTCFPVVVSRRPLDPKEPPMVEPTEPTGKGRHAPTAFRTKAESESEDIDADNLVTGDIDVPARPAVPPKVIQSGNADEMWKYIRPFLTKHQDSIPVLNWVCHVIHLPRVRDIKWNEPRTKDLPYHDSHPRDITALIVQVTGVEAPTPCTACLQGRGPFEGCIMISPQASQESRDHVLACANCYYHCGQSSCSHCSGLVSRRRDRHERLTHKKKIYNVKVLSDRARGAVKAPKTGQQQQVSRTTGDNSLEEASQLNGRVYQPSEIHSLEMASKDRAYKVITGKDGESISMCGALIPEGYDLDRAVPGRPWVCPIRSCRAVFKKIAGLGSHFSVKHRGELLNDNQDGTLSIVGAYNRPLPGHNHCASMVISQNPLDKNEPPMAASKVPGYVRVDSTNAKPQPQPTNHTASVPSRPAQATQMNGVGPPNSDTHSEAKRIWNYILPFLPLSLDPDIFDTEVVRLFALPLLQRVQWRKTWMKRRLDNDRSQIFGILVHVLGVDRKTGSGEKPCSLCTRGEGPFEGCWTLSKGAAWESHKSAMCCANCLFNHKKSQCSVKYGWERRCDKKPGEKTFTGSPPPVGEWAASAAAASASSSGQSKKRQLSASDINDQSRAQRRRYERNEGADNQEQAEVGKKLVPLPLPSPKRNTRASDSPTRRNTSPEPQTVHSISFPSMSSSALVMAGQQTSDELLEMEDWEIAPGRIREEDVDQPNNIAFSKSYLENNQSIPVAADVSFRVETIKSGHKLEFEAIKSRARYCSVASGKLRVSIAGQPEFVIGPHGVFKIKPDVKAWAQNRLYVDSVVHVVSVEDGA</sequence>
<keyword evidence="4" id="KW-1185">Reference proteome</keyword>
<evidence type="ECO:0000259" key="2">
    <source>
        <dbReference type="PROSITE" id="PS00028"/>
    </source>
</evidence>
<reference evidence="3 4" key="1">
    <citation type="submission" date="2024-03" db="EMBL/GenBank/DDBJ databases">
        <title>A high-quality draft genome sequence of Diaporthe vaccinii, a causative agent of upright dieback and viscid rot disease in cranberry plants.</title>
        <authorList>
            <person name="Sarrasin M."/>
            <person name="Lang B.F."/>
            <person name="Burger G."/>
        </authorList>
    </citation>
    <scope>NUCLEOTIDE SEQUENCE [LARGE SCALE GENOMIC DNA]</scope>
    <source>
        <strain evidence="3 4">IS7</strain>
    </source>
</reference>
<feature type="compositionally biased region" description="Basic and acidic residues" evidence="1">
    <location>
        <begin position="405"/>
        <end position="419"/>
    </location>
</feature>
<feature type="region of interest" description="Disordered" evidence="1">
    <location>
        <begin position="1180"/>
        <end position="1286"/>
    </location>
</feature>
<feature type="compositionally biased region" description="Polar residues" evidence="1">
    <location>
        <begin position="337"/>
        <end position="353"/>
    </location>
</feature>
<feature type="region of interest" description="Disordered" evidence="1">
    <location>
        <begin position="1"/>
        <end position="503"/>
    </location>
</feature>
<feature type="compositionally biased region" description="Polar residues" evidence="1">
    <location>
        <begin position="1264"/>
        <end position="1286"/>
    </location>
</feature>
<feature type="region of interest" description="Disordered" evidence="1">
    <location>
        <begin position="1007"/>
        <end position="1045"/>
    </location>
</feature>
<comment type="caution">
    <text evidence="3">The sequence shown here is derived from an EMBL/GenBank/DDBJ whole genome shotgun (WGS) entry which is preliminary data.</text>
</comment>
<feature type="compositionally biased region" description="Basic and acidic residues" evidence="1">
    <location>
        <begin position="43"/>
        <end position="54"/>
    </location>
</feature>
<dbReference type="InterPro" id="IPR013087">
    <property type="entry name" value="Znf_C2H2_type"/>
</dbReference>
<feature type="compositionally biased region" description="Polar residues" evidence="1">
    <location>
        <begin position="1216"/>
        <end position="1225"/>
    </location>
</feature>
<dbReference type="EMBL" id="JBAWTH010000001">
    <property type="protein sequence ID" value="KAL2293284.1"/>
    <property type="molecule type" value="Genomic_DNA"/>
</dbReference>
<evidence type="ECO:0000313" key="4">
    <source>
        <dbReference type="Proteomes" id="UP001600888"/>
    </source>
</evidence>
<accession>A0ABR4FF09</accession>
<feature type="compositionally biased region" description="Polar residues" evidence="1">
    <location>
        <begin position="849"/>
        <end position="863"/>
    </location>
</feature>